<organism evidence="2 3">
    <name type="scientific">Acaulospora morrowiae</name>
    <dbReference type="NCBI Taxonomy" id="94023"/>
    <lineage>
        <taxon>Eukaryota</taxon>
        <taxon>Fungi</taxon>
        <taxon>Fungi incertae sedis</taxon>
        <taxon>Mucoromycota</taxon>
        <taxon>Glomeromycotina</taxon>
        <taxon>Glomeromycetes</taxon>
        <taxon>Diversisporales</taxon>
        <taxon>Acaulosporaceae</taxon>
        <taxon>Acaulospora</taxon>
    </lineage>
</organism>
<gene>
    <name evidence="2" type="ORF">AMORRO_LOCUS8139</name>
</gene>
<keyword evidence="3" id="KW-1185">Reference proteome</keyword>
<feature type="transmembrane region" description="Helical" evidence="1">
    <location>
        <begin position="81"/>
        <end position="99"/>
    </location>
</feature>
<feature type="transmembrane region" description="Helical" evidence="1">
    <location>
        <begin position="105"/>
        <end position="123"/>
    </location>
</feature>
<reference evidence="2" key="1">
    <citation type="submission" date="2021-06" db="EMBL/GenBank/DDBJ databases">
        <authorList>
            <person name="Kallberg Y."/>
            <person name="Tangrot J."/>
            <person name="Rosling A."/>
        </authorList>
    </citation>
    <scope>NUCLEOTIDE SEQUENCE</scope>
    <source>
        <strain evidence="2">CL551</strain>
    </source>
</reference>
<dbReference type="PANTHER" id="PTHR41390">
    <property type="entry name" value="CHROMOSOME 7, WHOLE GENOME SHOTGUN SEQUENCE"/>
    <property type="match status" value="1"/>
</dbReference>
<name>A0A9N9CR63_9GLOM</name>
<keyword evidence="1" id="KW-0472">Membrane</keyword>
<keyword evidence="1" id="KW-1133">Transmembrane helix</keyword>
<sequence>MDAESHKKIFNGTIFTASAGAVFGVMNGFLNNKPLLRSTFVAGTNYGVAGCTFLYIREACLLYQRRSHRPTSRITRDHEELISSALAGGITGGVWFALLGGRRSIIPGFVVFTLLCGTGQHLYTSLRDYRRRLILGTSRGKTESQGSGRGTSDFPENVDKDKTGLLDWLAAKSWSPVRKISEEEYLRLKEDKLRAKGIDTSLINSSNELNDSDGKD</sequence>
<dbReference type="EMBL" id="CAJVPV010006707">
    <property type="protein sequence ID" value="CAG8609175.1"/>
    <property type="molecule type" value="Genomic_DNA"/>
</dbReference>
<comment type="caution">
    <text evidence="2">The sequence shown here is derived from an EMBL/GenBank/DDBJ whole genome shotgun (WGS) entry which is preliminary data.</text>
</comment>
<protein>
    <submittedName>
        <fullName evidence="2">835_t:CDS:1</fullName>
    </submittedName>
</protein>
<keyword evidence="1" id="KW-0812">Transmembrane</keyword>
<dbReference type="Proteomes" id="UP000789342">
    <property type="component" value="Unassembled WGS sequence"/>
</dbReference>
<dbReference type="AlphaFoldDB" id="A0A9N9CR63"/>
<dbReference type="OrthoDB" id="5565730at2759"/>
<evidence type="ECO:0000313" key="3">
    <source>
        <dbReference type="Proteomes" id="UP000789342"/>
    </source>
</evidence>
<dbReference type="PANTHER" id="PTHR41390:SF1">
    <property type="entry name" value="NADH-UBIQUINONE OXIDOREDUCTASE 213 KDA SUBUNIT"/>
    <property type="match status" value="1"/>
</dbReference>
<accession>A0A9N9CR63</accession>
<proteinExistence type="predicted"/>
<evidence type="ECO:0000256" key="1">
    <source>
        <dbReference type="SAM" id="Phobius"/>
    </source>
</evidence>
<feature type="transmembrane region" description="Helical" evidence="1">
    <location>
        <begin position="12"/>
        <end position="30"/>
    </location>
</feature>
<evidence type="ECO:0000313" key="2">
    <source>
        <dbReference type="EMBL" id="CAG8609175.1"/>
    </source>
</evidence>
<feature type="transmembrane region" description="Helical" evidence="1">
    <location>
        <begin position="36"/>
        <end position="56"/>
    </location>
</feature>